<sequence length="98" mass="11704">MVVLTFCYFPTKHQKNKNSYLYKKGAVQNTYHIVVKKEYASAIIEDLQKLDAVELIPESSFEIPHWQIEEVLKRKEYYKLHPEELVSWEDAQKMIKVD</sequence>
<name>A0A2S7SST2_9BACT</name>
<keyword evidence="2" id="KW-1185">Reference proteome</keyword>
<proteinExistence type="predicted"/>
<organism evidence="1 2">
    <name type="scientific">Flavipsychrobacter stenotrophus</name>
    <dbReference type="NCBI Taxonomy" id="2077091"/>
    <lineage>
        <taxon>Bacteria</taxon>
        <taxon>Pseudomonadati</taxon>
        <taxon>Bacteroidota</taxon>
        <taxon>Chitinophagia</taxon>
        <taxon>Chitinophagales</taxon>
        <taxon>Chitinophagaceae</taxon>
        <taxon>Flavipsychrobacter</taxon>
    </lineage>
</organism>
<dbReference type="Proteomes" id="UP000239872">
    <property type="component" value="Unassembled WGS sequence"/>
</dbReference>
<dbReference type="EMBL" id="PPSL01000004">
    <property type="protein sequence ID" value="PQJ09973.1"/>
    <property type="molecule type" value="Genomic_DNA"/>
</dbReference>
<gene>
    <name evidence="1" type="ORF">CJD36_014840</name>
</gene>
<dbReference type="AlphaFoldDB" id="A0A2S7SST2"/>
<reference evidence="1 2" key="1">
    <citation type="submission" date="2018-01" db="EMBL/GenBank/DDBJ databases">
        <title>A novel member of the phylum Bacteroidetes isolated from glacier ice.</title>
        <authorList>
            <person name="Liu Q."/>
            <person name="Xin Y.-H."/>
        </authorList>
    </citation>
    <scope>NUCLEOTIDE SEQUENCE [LARGE SCALE GENOMIC DNA]</scope>
    <source>
        <strain evidence="1 2">RB1R16</strain>
    </source>
</reference>
<dbReference type="OrthoDB" id="965383at2"/>
<dbReference type="RefSeq" id="WP_105039982.1">
    <property type="nucleotide sequence ID" value="NZ_PPSL01000004.1"/>
</dbReference>
<evidence type="ECO:0000313" key="1">
    <source>
        <dbReference type="EMBL" id="PQJ09973.1"/>
    </source>
</evidence>
<protein>
    <submittedName>
        <fullName evidence="1">Uncharacterized protein</fullName>
    </submittedName>
</protein>
<accession>A0A2S7SST2</accession>
<evidence type="ECO:0000313" key="2">
    <source>
        <dbReference type="Proteomes" id="UP000239872"/>
    </source>
</evidence>
<comment type="caution">
    <text evidence="1">The sequence shown here is derived from an EMBL/GenBank/DDBJ whole genome shotgun (WGS) entry which is preliminary data.</text>
</comment>